<sequence>MKKTVVTALYLVGLWKAWQIYCCAKWFYAIKIPAIAKGTESPMDLL</sequence>
<accession>A0ABR4TJ84</accession>
<evidence type="ECO:0000313" key="2">
    <source>
        <dbReference type="Proteomes" id="UP000027463"/>
    </source>
</evidence>
<keyword evidence="2" id="KW-1185">Reference proteome</keyword>
<comment type="caution">
    <text evidence="1">The sequence shown here is derived from an EMBL/GenBank/DDBJ whole genome shotgun (WGS) entry which is preliminary data.</text>
</comment>
<protein>
    <submittedName>
        <fullName evidence="1">Uncharacterized protein</fullName>
    </submittedName>
</protein>
<reference evidence="1 2" key="1">
    <citation type="submission" date="2013-07" db="EMBL/GenBank/DDBJ databases">
        <title>Thalassospira permensis NBRC 106175 Genome Sequencing.</title>
        <authorList>
            <person name="Lai Q."/>
            <person name="Shao Z."/>
        </authorList>
    </citation>
    <scope>NUCLEOTIDE SEQUENCE [LARGE SCALE GENOMIC DNA]</scope>
    <source>
        <strain evidence="1 2">NBRC 106175</strain>
    </source>
</reference>
<dbReference type="Proteomes" id="UP000027463">
    <property type="component" value="Unassembled WGS sequence"/>
</dbReference>
<name>A0ABR4TJ84_9PROT</name>
<evidence type="ECO:0000313" key="1">
    <source>
        <dbReference type="EMBL" id="KEO50669.1"/>
    </source>
</evidence>
<organism evidence="1 2">
    <name type="scientific">Thalassospira permensis NBRC 106175</name>
    <dbReference type="NCBI Taxonomy" id="1353532"/>
    <lineage>
        <taxon>Bacteria</taxon>
        <taxon>Pseudomonadati</taxon>
        <taxon>Pseudomonadota</taxon>
        <taxon>Alphaproteobacteria</taxon>
        <taxon>Rhodospirillales</taxon>
        <taxon>Thalassospiraceae</taxon>
        <taxon>Thalassospira</taxon>
    </lineage>
</organism>
<gene>
    <name evidence="1" type="ORF">SMB34_10015</name>
</gene>
<dbReference type="EMBL" id="AUNC01000071">
    <property type="protein sequence ID" value="KEO50669.1"/>
    <property type="molecule type" value="Genomic_DNA"/>
</dbReference>
<proteinExistence type="predicted"/>